<keyword evidence="2 4" id="KW-0442">Lipid degradation</keyword>
<evidence type="ECO:0000313" key="6">
    <source>
        <dbReference type="EMBL" id="ASJ75671.1"/>
    </source>
</evidence>
<feature type="domain" description="PNPLA" evidence="5">
    <location>
        <begin position="14"/>
        <end position="219"/>
    </location>
</feature>
<keyword evidence="3 4" id="KW-0443">Lipid metabolism</keyword>
<dbReference type="InterPro" id="IPR016035">
    <property type="entry name" value="Acyl_Trfase/lysoPLipase"/>
</dbReference>
<evidence type="ECO:0000313" key="7">
    <source>
        <dbReference type="Proteomes" id="UP000250079"/>
    </source>
</evidence>
<evidence type="ECO:0000256" key="1">
    <source>
        <dbReference type="ARBA" id="ARBA00022801"/>
    </source>
</evidence>
<evidence type="ECO:0000256" key="3">
    <source>
        <dbReference type="ARBA" id="ARBA00023098"/>
    </source>
</evidence>
<protein>
    <recommendedName>
        <fullName evidence="5">PNPLA domain-containing protein</fullName>
    </recommendedName>
</protein>
<gene>
    <name evidence="6" type="ORF">IMCC3135_28095</name>
</gene>
<dbReference type="KEGG" id="gai:IMCC3135_28095"/>
<dbReference type="Gene3D" id="3.40.1090.10">
    <property type="entry name" value="Cytosolic phospholipase A2 catalytic domain"/>
    <property type="match status" value="2"/>
</dbReference>
<dbReference type="OrthoDB" id="9807112at2"/>
<keyword evidence="1 4" id="KW-0378">Hydrolase</keyword>
<dbReference type="SUPFAM" id="SSF52151">
    <property type="entry name" value="FabD/lysophospholipase-like"/>
    <property type="match status" value="1"/>
</dbReference>
<accession>A0A2Z2P093</accession>
<feature type="short sequence motif" description="GXSXG" evidence="4">
    <location>
        <begin position="45"/>
        <end position="49"/>
    </location>
</feature>
<dbReference type="CDD" id="cd07209">
    <property type="entry name" value="Pat_hypo_Ecoli_Z1214_like"/>
    <property type="match status" value="1"/>
</dbReference>
<sequence>MPNPQTIKNEQSVLVLQGGGALGAYQAGAYECLAGNMGGVDWVAGISIGSINAAIIAGNTPDLRLARLRQFWERVTSGKVTTSMFNSGWISALVNEASAAATTLTGVPGFFDLRFPPASVMPPGTPGAISFYDTSALRNTLQELIDFRLINEGDVRLSVGAVNVTTGNMTWFDSNLCCIGPEHIMASAALPPGFPAIEINGEHYWDGGLVSNTPLQYVLDTPDIQDDLCIFQIDLFNARGALPNSVWQVEAREKEIRFSSRTRLNTDMMQRLQLERDALRRLYDKLPTELRNDPETEALLSSNRNPRITIAHLIYRQSRYERGSRDYEFSRSSMENHWAAGHTDAQKTLNNPAWKRRQASHDRVQVYDLSAA</sequence>
<reference evidence="6 7" key="1">
    <citation type="submission" date="2016-12" db="EMBL/GenBank/DDBJ databases">
        <authorList>
            <person name="Song W.-J."/>
            <person name="Kurnit D.M."/>
        </authorList>
    </citation>
    <scope>NUCLEOTIDE SEQUENCE [LARGE SCALE GENOMIC DNA]</scope>
    <source>
        <strain evidence="6 7">IMCC3135</strain>
    </source>
</reference>
<evidence type="ECO:0000256" key="2">
    <source>
        <dbReference type="ARBA" id="ARBA00022963"/>
    </source>
</evidence>
<dbReference type="RefSeq" id="WP_088920563.1">
    <property type="nucleotide sequence ID" value="NZ_CP018632.1"/>
</dbReference>
<dbReference type="InterPro" id="IPR021095">
    <property type="entry name" value="DUF3734"/>
</dbReference>
<dbReference type="Pfam" id="PF01734">
    <property type="entry name" value="Patatin"/>
    <property type="match status" value="1"/>
</dbReference>
<dbReference type="PANTHER" id="PTHR14226">
    <property type="entry name" value="NEUROPATHY TARGET ESTERASE/SWISS CHEESE D.MELANOGASTER"/>
    <property type="match status" value="1"/>
</dbReference>
<organism evidence="6 7">
    <name type="scientific">Granulosicoccus antarcticus IMCC3135</name>
    <dbReference type="NCBI Taxonomy" id="1192854"/>
    <lineage>
        <taxon>Bacteria</taxon>
        <taxon>Pseudomonadati</taxon>
        <taxon>Pseudomonadota</taxon>
        <taxon>Gammaproteobacteria</taxon>
        <taxon>Chromatiales</taxon>
        <taxon>Granulosicoccaceae</taxon>
        <taxon>Granulosicoccus</taxon>
    </lineage>
</organism>
<dbReference type="Pfam" id="PF12536">
    <property type="entry name" value="DUF3734"/>
    <property type="match status" value="1"/>
</dbReference>
<dbReference type="GO" id="GO:0016042">
    <property type="term" value="P:lipid catabolic process"/>
    <property type="evidence" value="ECO:0007669"/>
    <property type="project" value="UniProtKB-UniRule"/>
</dbReference>
<dbReference type="Proteomes" id="UP000250079">
    <property type="component" value="Chromosome"/>
</dbReference>
<dbReference type="PROSITE" id="PS51635">
    <property type="entry name" value="PNPLA"/>
    <property type="match status" value="1"/>
</dbReference>
<keyword evidence="7" id="KW-1185">Reference proteome</keyword>
<dbReference type="InterPro" id="IPR002641">
    <property type="entry name" value="PNPLA_dom"/>
</dbReference>
<dbReference type="AlphaFoldDB" id="A0A2Z2P093"/>
<evidence type="ECO:0000259" key="5">
    <source>
        <dbReference type="PROSITE" id="PS51635"/>
    </source>
</evidence>
<dbReference type="GO" id="GO:0016787">
    <property type="term" value="F:hydrolase activity"/>
    <property type="evidence" value="ECO:0007669"/>
    <property type="project" value="UniProtKB-UniRule"/>
</dbReference>
<feature type="short sequence motif" description="DGA/G" evidence="4">
    <location>
        <begin position="206"/>
        <end position="208"/>
    </location>
</feature>
<dbReference type="PANTHER" id="PTHR14226:SF57">
    <property type="entry name" value="BLR7027 PROTEIN"/>
    <property type="match status" value="1"/>
</dbReference>
<feature type="active site" description="Proton acceptor" evidence="4">
    <location>
        <position position="206"/>
    </location>
</feature>
<feature type="active site" description="Nucleophile" evidence="4">
    <location>
        <position position="47"/>
    </location>
</feature>
<name>A0A2Z2P093_9GAMM</name>
<evidence type="ECO:0000256" key="4">
    <source>
        <dbReference type="PROSITE-ProRule" id="PRU01161"/>
    </source>
</evidence>
<dbReference type="EMBL" id="CP018632">
    <property type="protein sequence ID" value="ASJ75671.1"/>
    <property type="molecule type" value="Genomic_DNA"/>
</dbReference>
<dbReference type="InterPro" id="IPR050301">
    <property type="entry name" value="NTE"/>
</dbReference>
<feature type="short sequence motif" description="GXGXXG" evidence="4">
    <location>
        <begin position="18"/>
        <end position="23"/>
    </location>
</feature>
<proteinExistence type="predicted"/>